<evidence type="ECO:0000256" key="4">
    <source>
        <dbReference type="ARBA" id="ARBA00022801"/>
    </source>
</evidence>
<keyword evidence="2 9" id="KW-0547">Nucleotide-binding</keyword>
<evidence type="ECO:0000256" key="3">
    <source>
        <dbReference type="ARBA" id="ARBA00022763"/>
    </source>
</evidence>
<keyword evidence="6 9" id="KW-0067">ATP-binding</keyword>
<dbReference type="InterPro" id="IPR003711">
    <property type="entry name" value="CarD-like/TRCF_RID"/>
</dbReference>
<evidence type="ECO:0000256" key="9">
    <source>
        <dbReference type="HAMAP-Rule" id="MF_00969"/>
    </source>
</evidence>
<dbReference type="GO" id="GO:0000716">
    <property type="term" value="P:transcription-coupled nucleotide-excision repair, DNA damage recognition"/>
    <property type="evidence" value="ECO:0007669"/>
    <property type="project" value="UniProtKB-UniRule"/>
</dbReference>
<keyword evidence="1 9" id="KW-0963">Cytoplasm</keyword>
<keyword evidence="7 9" id="KW-0238">DNA-binding</keyword>
<evidence type="ECO:0000256" key="5">
    <source>
        <dbReference type="ARBA" id="ARBA00022806"/>
    </source>
</evidence>
<name>A0A7W6FU78_9HYPH</name>
<dbReference type="HAMAP" id="MF_00969">
    <property type="entry name" value="TRCF"/>
    <property type="match status" value="1"/>
</dbReference>
<evidence type="ECO:0000256" key="2">
    <source>
        <dbReference type="ARBA" id="ARBA00022741"/>
    </source>
</evidence>
<accession>A0A7W6FU78</accession>
<evidence type="ECO:0000256" key="8">
    <source>
        <dbReference type="ARBA" id="ARBA00023204"/>
    </source>
</evidence>
<dbReference type="AlphaFoldDB" id="A0A7W6FU78"/>
<dbReference type="GO" id="GO:0006355">
    <property type="term" value="P:regulation of DNA-templated transcription"/>
    <property type="evidence" value="ECO:0007669"/>
    <property type="project" value="UniProtKB-UniRule"/>
</dbReference>
<comment type="subcellular location">
    <subcellularLocation>
        <location evidence="9">Cytoplasm</location>
    </subcellularLocation>
</comment>
<dbReference type="SMART" id="SM00982">
    <property type="entry name" value="TRCF"/>
    <property type="match status" value="1"/>
</dbReference>
<dbReference type="EMBL" id="JACIDO010000001">
    <property type="protein sequence ID" value="MBB3934727.1"/>
    <property type="molecule type" value="Genomic_DNA"/>
</dbReference>
<dbReference type="InterPro" id="IPR027417">
    <property type="entry name" value="P-loop_NTPase"/>
</dbReference>
<evidence type="ECO:0000256" key="1">
    <source>
        <dbReference type="ARBA" id="ARBA00022490"/>
    </source>
</evidence>
<dbReference type="InterPro" id="IPR005118">
    <property type="entry name" value="TRCF_C"/>
</dbReference>
<proteinExistence type="inferred from homology"/>
<dbReference type="OrthoDB" id="9804325at2"/>
<dbReference type="InterPro" id="IPR001650">
    <property type="entry name" value="Helicase_C-like"/>
</dbReference>
<dbReference type="InterPro" id="IPR004576">
    <property type="entry name" value="Mfd"/>
</dbReference>
<dbReference type="InterPro" id="IPR036101">
    <property type="entry name" value="CarD-like/TRCF_RID_sf"/>
</dbReference>
<organism evidence="12 13">
    <name type="scientific">Aureimonas phyllosphaerae</name>
    <dbReference type="NCBI Taxonomy" id="1166078"/>
    <lineage>
        <taxon>Bacteria</taxon>
        <taxon>Pseudomonadati</taxon>
        <taxon>Pseudomonadota</taxon>
        <taxon>Alphaproteobacteria</taxon>
        <taxon>Hyphomicrobiales</taxon>
        <taxon>Aurantimonadaceae</taxon>
        <taxon>Aureimonas</taxon>
    </lineage>
</organism>
<dbReference type="SUPFAM" id="SSF141259">
    <property type="entry name" value="CarD-like"/>
    <property type="match status" value="1"/>
</dbReference>
<dbReference type="Pfam" id="PF03461">
    <property type="entry name" value="TRCF"/>
    <property type="match status" value="1"/>
</dbReference>
<dbReference type="PANTHER" id="PTHR47964:SF1">
    <property type="entry name" value="ATP-DEPENDENT DNA HELICASE HOMOLOG RECG, CHLOROPLASTIC"/>
    <property type="match status" value="1"/>
</dbReference>
<dbReference type="Pfam" id="PF00271">
    <property type="entry name" value="Helicase_C"/>
    <property type="match status" value="1"/>
</dbReference>
<keyword evidence="5 12" id="KW-0347">Helicase</keyword>
<dbReference type="Gene3D" id="3.40.50.11180">
    <property type="match status" value="1"/>
</dbReference>
<comment type="function">
    <text evidence="9">Couples transcription and DNA repair by recognizing RNA polymerase (RNAP) stalled at DNA lesions. Mediates ATP-dependent release of RNAP and its truncated transcript from the DNA, and recruitment of nucleotide excision repair machinery to the damaged site.</text>
</comment>
<gene>
    <name evidence="9" type="primary">mfd</name>
    <name evidence="12" type="ORF">GGR05_000838</name>
</gene>
<keyword evidence="13" id="KW-1185">Reference proteome</keyword>
<dbReference type="Pfam" id="PF17757">
    <property type="entry name" value="UvrB_inter"/>
    <property type="match status" value="1"/>
</dbReference>
<comment type="similarity">
    <text evidence="9">In the C-terminal section; belongs to the helicase family. RecG subfamily.</text>
</comment>
<keyword evidence="4 9" id="KW-0378">Hydrolase</keyword>
<protein>
    <recommendedName>
        <fullName evidence="9">Transcription-repair-coupling factor</fullName>
        <shortName evidence="9">TRCF</shortName>
        <ecNumber evidence="9">3.6.4.-</ecNumber>
    </recommendedName>
</protein>
<dbReference type="InterPro" id="IPR041471">
    <property type="entry name" value="UvrB_inter"/>
</dbReference>
<comment type="similarity">
    <text evidence="9">In the N-terminal section; belongs to the UvrB family.</text>
</comment>
<evidence type="ECO:0000256" key="7">
    <source>
        <dbReference type="ARBA" id="ARBA00023125"/>
    </source>
</evidence>
<evidence type="ECO:0000259" key="10">
    <source>
        <dbReference type="PROSITE" id="PS51192"/>
    </source>
</evidence>
<dbReference type="Gene3D" id="3.90.1150.50">
    <property type="entry name" value="Transcription-repair-coupling factor, D7 domain"/>
    <property type="match status" value="1"/>
</dbReference>
<dbReference type="CDD" id="cd17991">
    <property type="entry name" value="DEXHc_TRCF"/>
    <property type="match status" value="1"/>
</dbReference>
<evidence type="ECO:0000259" key="11">
    <source>
        <dbReference type="PROSITE" id="PS51194"/>
    </source>
</evidence>
<comment type="caution">
    <text evidence="12">The sequence shown here is derived from an EMBL/GenBank/DDBJ whole genome shotgun (WGS) entry which is preliminary data.</text>
</comment>
<evidence type="ECO:0000313" key="13">
    <source>
        <dbReference type="Proteomes" id="UP000531216"/>
    </source>
</evidence>
<dbReference type="InterPro" id="IPR047112">
    <property type="entry name" value="RecG/Mfd"/>
</dbReference>
<dbReference type="GO" id="GO:0003684">
    <property type="term" value="F:damaged DNA binding"/>
    <property type="evidence" value="ECO:0007669"/>
    <property type="project" value="InterPro"/>
</dbReference>
<dbReference type="EC" id="3.6.4.-" evidence="9"/>
<feature type="domain" description="Helicase C-terminal" evidence="11">
    <location>
        <begin position="765"/>
        <end position="919"/>
    </location>
</feature>
<dbReference type="InterPro" id="IPR037235">
    <property type="entry name" value="TRCF-like_C_D7"/>
</dbReference>
<dbReference type="InterPro" id="IPR011545">
    <property type="entry name" value="DEAD/DEAH_box_helicase_dom"/>
</dbReference>
<feature type="domain" description="Helicase ATP-binding" evidence="10">
    <location>
        <begin position="583"/>
        <end position="744"/>
    </location>
</feature>
<dbReference type="Pfam" id="PF02559">
    <property type="entry name" value="CarD_TRCF_RID"/>
    <property type="match status" value="1"/>
</dbReference>
<dbReference type="GO" id="GO:0005737">
    <property type="term" value="C:cytoplasm"/>
    <property type="evidence" value="ECO:0007669"/>
    <property type="project" value="UniProtKB-SubCell"/>
</dbReference>
<dbReference type="GO" id="GO:0003678">
    <property type="term" value="F:DNA helicase activity"/>
    <property type="evidence" value="ECO:0007669"/>
    <property type="project" value="TreeGrafter"/>
</dbReference>
<dbReference type="PANTHER" id="PTHR47964">
    <property type="entry name" value="ATP-DEPENDENT DNA HELICASE HOMOLOG RECG, CHLOROPLASTIC"/>
    <property type="match status" value="1"/>
</dbReference>
<keyword evidence="8 9" id="KW-0234">DNA repair</keyword>
<dbReference type="SUPFAM" id="SSF52540">
    <property type="entry name" value="P-loop containing nucleoside triphosphate hydrolases"/>
    <property type="match status" value="2"/>
</dbReference>
<dbReference type="Pfam" id="PF00270">
    <property type="entry name" value="DEAD"/>
    <property type="match status" value="1"/>
</dbReference>
<keyword evidence="3 9" id="KW-0227">DNA damage</keyword>
<dbReference type="SMART" id="SM00487">
    <property type="entry name" value="DEXDc"/>
    <property type="match status" value="1"/>
</dbReference>
<dbReference type="PROSITE" id="PS51192">
    <property type="entry name" value="HELICASE_ATP_BIND_1"/>
    <property type="match status" value="1"/>
</dbReference>
<dbReference type="RefSeq" id="WP_090957955.1">
    <property type="nucleotide sequence ID" value="NZ_FOOA01000001.1"/>
</dbReference>
<dbReference type="Gene3D" id="2.40.10.170">
    <property type="match status" value="1"/>
</dbReference>
<dbReference type="SUPFAM" id="SSF143517">
    <property type="entry name" value="TRCF domain-like"/>
    <property type="match status" value="1"/>
</dbReference>
<dbReference type="PROSITE" id="PS51194">
    <property type="entry name" value="HELICASE_CTER"/>
    <property type="match status" value="1"/>
</dbReference>
<dbReference type="GO" id="GO:0005524">
    <property type="term" value="F:ATP binding"/>
    <property type="evidence" value="ECO:0007669"/>
    <property type="project" value="UniProtKB-UniRule"/>
</dbReference>
<dbReference type="GO" id="GO:0016787">
    <property type="term" value="F:hydrolase activity"/>
    <property type="evidence" value="ECO:0007669"/>
    <property type="project" value="UniProtKB-KW"/>
</dbReference>
<evidence type="ECO:0000313" key="12">
    <source>
        <dbReference type="EMBL" id="MBB3934727.1"/>
    </source>
</evidence>
<dbReference type="InterPro" id="IPR014001">
    <property type="entry name" value="Helicase_ATP-bd"/>
</dbReference>
<dbReference type="Proteomes" id="UP000531216">
    <property type="component" value="Unassembled WGS sequence"/>
</dbReference>
<dbReference type="Gene3D" id="3.40.50.300">
    <property type="entry name" value="P-loop containing nucleotide triphosphate hydrolases"/>
    <property type="match status" value="2"/>
</dbReference>
<dbReference type="SMART" id="SM00490">
    <property type="entry name" value="HELICc"/>
    <property type="match status" value="1"/>
</dbReference>
<dbReference type="SMART" id="SM01058">
    <property type="entry name" value="CarD_TRCF"/>
    <property type="match status" value="1"/>
</dbReference>
<sequence length="1105" mass="120512">MLQSVDLDTRISAAETISPLHPVGATAVRLIDRKGRSPQSPLVFVAQTARRASDIASILRALEPGAKIAYFPPWDCLPYDGLSPARAVMGQRMGVLRWLTNRGNLPEIVVTTAEALLRRVPPRSIWKTLHQEFRAGDVFDVKAMRPFLQSLGYLFDDRVDEPGEAAIRGRVVDFFPAGGELPCRIEHEEGRIVSIRSYDPVTQRTIDEIECLIVDPASEIIGDETAPEPVTDARLAKGRRKLETVFDYLGATELLLEEGSDRRAEAFLEAAKAAFEEAHDAAGSRSRSTLPTSEKILLTPAEWREQVSGSLAAVIDDPAEDDVEAVARLPNFAAESAPWAALRAFVGKGKSPLRVVIAAGSRPLLNDWHRRARRNLGGEWERATGWSTVEASPPGSNWSMLLPLNEGFVLRDRGVVVVTPQDLGGRNAANAHSQGHAALLGHLDDYEIGDAVVHIDHGVGILRGLETIERDGRTMDALRLSYADDASLLVPMEEIGALWRYGADPGDLKLDRLKGEGWINRRNDLLQRVQDTARGMVDLMSARRRSKARALKPERRAFERFCAGFPHALSPDQSSAVDAVLADLASGRPMDRLVCGDVGFGKTEVGLRAAAVAVSAGRQVAIVAPTTVLAQQHTRSAARRFRALGIEVAHLSRLSAPDEVRRVKEGLKSGEIRIVVGTHALCAADVAFRDLALVVIDEEQRFGARHKARLRELAPGGHVLTMTATPIPRTLQASFVGLNEISVIATPPILRRPIRTILKDFDDDLVRDALLREKRRQGQSFVVCPRVEDIAPMAERLKSLVPELEVAVVHGKLPVETIDEVMLRFGEGGGDVLLATNIIESGLDVPAANTMIVWRPDRFGLAQLHQLRGRVGRGSRRGAAFLLTDPKSDLGETTLSRLRTLESLSGLGAGFTISTRDLDLRGAGELLGEEQAGHLQLVGLSLYRHLIERALAVAEGKPVDDDWTPDIVLGASGSVPADYVPDPAARINLYSRIDRLRERASLELLVEEIDDRFGPIPPETKILLKTAELRLRCRELGVSKLASGPKGTAATFRTKDDAARHTAVKLSAGWKWGDMKLVSPKGGDTVAERFVAARILLETIDAPAS</sequence>
<evidence type="ECO:0000256" key="6">
    <source>
        <dbReference type="ARBA" id="ARBA00022840"/>
    </source>
</evidence>
<reference evidence="12 13" key="1">
    <citation type="submission" date="2020-08" db="EMBL/GenBank/DDBJ databases">
        <title>Genomic Encyclopedia of Type Strains, Phase IV (KMG-IV): sequencing the most valuable type-strain genomes for metagenomic binning, comparative biology and taxonomic classification.</title>
        <authorList>
            <person name="Goeker M."/>
        </authorList>
    </citation>
    <scope>NUCLEOTIDE SEQUENCE [LARGE SCALE GENOMIC DNA]</scope>
    <source>
        <strain evidence="12 13">DSM 25024</strain>
    </source>
</reference>